<reference evidence="1 2" key="1">
    <citation type="submission" date="2020-08" db="EMBL/GenBank/DDBJ databases">
        <title>Sequencing the genomes of 1000 actinobacteria strains.</title>
        <authorList>
            <person name="Klenk H.-P."/>
        </authorList>
    </citation>
    <scope>NUCLEOTIDE SEQUENCE [LARGE SCALE GENOMIC DNA]</scope>
    <source>
        <strain evidence="1 2">DSM 45486</strain>
    </source>
</reference>
<comment type="caution">
    <text evidence="1">The sequence shown here is derived from an EMBL/GenBank/DDBJ whole genome shotgun (WGS) entry which is preliminary data.</text>
</comment>
<organism evidence="1 2">
    <name type="scientific">Saccharothrix ecbatanensis</name>
    <dbReference type="NCBI Taxonomy" id="1105145"/>
    <lineage>
        <taxon>Bacteria</taxon>
        <taxon>Bacillati</taxon>
        <taxon>Actinomycetota</taxon>
        <taxon>Actinomycetes</taxon>
        <taxon>Pseudonocardiales</taxon>
        <taxon>Pseudonocardiaceae</taxon>
        <taxon>Saccharothrix</taxon>
    </lineage>
</organism>
<protein>
    <submittedName>
        <fullName evidence="1">Uncharacterized protein</fullName>
    </submittedName>
</protein>
<dbReference type="EMBL" id="JACHMO010000001">
    <property type="protein sequence ID" value="MBB5808962.1"/>
    <property type="molecule type" value="Genomic_DNA"/>
</dbReference>
<sequence length="173" mass="19491">MSEVPHAATWDEIQRVFGGSHMRMAMLLTARSRLEQMAALKVPIAAVWVNGSFVTSVEQPSDIDIAVLVNGPELKSIWQGGDVDHVEATRRVRHCLEERYEPGGMASEHLTDFRGIYWFPEGHDFYHDSVSELDHWSALWSRVKVGSSGHTGGEQEFVSYDNSKGFVEVRWSS</sequence>
<dbReference type="Pfam" id="PF22014">
    <property type="entry name" value="DUF6932"/>
    <property type="match status" value="1"/>
</dbReference>
<dbReference type="Proteomes" id="UP000552097">
    <property type="component" value="Unassembled WGS sequence"/>
</dbReference>
<dbReference type="RefSeq" id="WP_184928788.1">
    <property type="nucleotide sequence ID" value="NZ_JACHMO010000001.1"/>
</dbReference>
<dbReference type="InterPro" id="IPR053860">
    <property type="entry name" value="DUF6932"/>
</dbReference>
<name>A0A7W9M661_9PSEU</name>
<evidence type="ECO:0000313" key="2">
    <source>
        <dbReference type="Proteomes" id="UP000552097"/>
    </source>
</evidence>
<evidence type="ECO:0000313" key="1">
    <source>
        <dbReference type="EMBL" id="MBB5808962.1"/>
    </source>
</evidence>
<accession>A0A7W9M661</accession>
<dbReference type="AlphaFoldDB" id="A0A7W9M661"/>
<keyword evidence="2" id="KW-1185">Reference proteome</keyword>
<proteinExistence type="predicted"/>
<gene>
    <name evidence="1" type="ORF">F4560_008730</name>
</gene>